<dbReference type="EMBL" id="JBEZLS010000025">
    <property type="protein sequence ID" value="MEU9354875.1"/>
    <property type="molecule type" value="Genomic_DNA"/>
</dbReference>
<gene>
    <name evidence="2" type="ORF">AB0D65_28770</name>
</gene>
<comment type="caution">
    <text evidence="2">The sequence shown here is derived from an EMBL/GenBank/DDBJ whole genome shotgun (WGS) entry which is preliminary data.</text>
</comment>
<feature type="region of interest" description="Disordered" evidence="1">
    <location>
        <begin position="35"/>
        <end position="80"/>
    </location>
</feature>
<dbReference type="Pfam" id="PF19934">
    <property type="entry name" value="DUF6397"/>
    <property type="match status" value="1"/>
</dbReference>
<feature type="region of interest" description="Disordered" evidence="1">
    <location>
        <begin position="1"/>
        <end position="20"/>
    </location>
</feature>
<name>A0ABV3ECI9_9ACTN</name>
<dbReference type="Proteomes" id="UP001551582">
    <property type="component" value="Unassembled WGS sequence"/>
</dbReference>
<accession>A0ABV3ECI9</accession>
<proteinExistence type="predicted"/>
<dbReference type="InterPro" id="IPR045652">
    <property type="entry name" value="DUF6397"/>
</dbReference>
<protein>
    <submittedName>
        <fullName evidence="2">DUF6397 family protein</fullName>
    </submittedName>
</protein>
<evidence type="ECO:0000256" key="1">
    <source>
        <dbReference type="SAM" id="MobiDB-lite"/>
    </source>
</evidence>
<feature type="compositionally biased region" description="Low complexity" evidence="1">
    <location>
        <begin position="59"/>
        <end position="73"/>
    </location>
</feature>
<organism evidence="2 3">
    <name type="scientific">Streptomyces griseoloalbus</name>
    <dbReference type="NCBI Taxonomy" id="67303"/>
    <lineage>
        <taxon>Bacteria</taxon>
        <taxon>Bacillati</taxon>
        <taxon>Actinomycetota</taxon>
        <taxon>Actinomycetes</taxon>
        <taxon>Kitasatosporales</taxon>
        <taxon>Streptomycetaceae</taxon>
        <taxon>Streptomyces</taxon>
    </lineage>
</organism>
<sequence>MSGHHATTHDTTELTTAQGADEIAWLRADLARLTEEAREHRTAPRPAAHRPGPAHRTPRAVAPARRTPRGLLGRWRRGNR</sequence>
<dbReference type="RefSeq" id="WP_359986916.1">
    <property type="nucleotide sequence ID" value="NZ_JBEZLS010000025.1"/>
</dbReference>
<evidence type="ECO:0000313" key="2">
    <source>
        <dbReference type="EMBL" id="MEU9354875.1"/>
    </source>
</evidence>
<keyword evidence="3" id="KW-1185">Reference proteome</keyword>
<reference evidence="2 3" key="1">
    <citation type="submission" date="2024-06" db="EMBL/GenBank/DDBJ databases">
        <title>The Natural Products Discovery Center: Release of the First 8490 Sequenced Strains for Exploring Actinobacteria Biosynthetic Diversity.</title>
        <authorList>
            <person name="Kalkreuter E."/>
            <person name="Kautsar S.A."/>
            <person name="Yang D."/>
            <person name="Bader C.D."/>
            <person name="Teijaro C.N."/>
            <person name="Fluegel L."/>
            <person name="Davis C.M."/>
            <person name="Simpson J.R."/>
            <person name="Lauterbach L."/>
            <person name="Steele A.D."/>
            <person name="Gui C."/>
            <person name="Meng S."/>
            <person name="Li G."/>
            <person name="Viehrig K."/>
            <person name="Ye F."/>
            <person name="Su P."/>
            <person name="Kiefer A.F."/>
            <person name="Nichols A."/>
            <person name="Cepeda A.J."/>
            <person name="Yan W."/>
            <person name="Fan B."/>
            <person name="Jiang Y."/>
            <person name="Adhikari A."/>
            <person name="Zheng C.-J."/>
            <person name="Schuster L."/>
            <person name="Cowan T.M."/>
            <person name="Smanski M.J."/>
            <person name="Chevrette M.G."/>
            <person name="De Carvalho L.P.S."/>
            <person name="Shen B."/>
        </authorList>
    </citation>
    <scope>NUCLEOTIDE SEQUENCE [LARGE SCALE GENOMIC DNA]</scope>
    <source>
        <strain evidence="2 3">NPDC048274</strain>
    </source>
</reference>
<evidence type="ECO:0000313" key="3">
    <source>
        <dbReference type="Proteomes" id="UP001551582"/>
    </source>
</evidence>